<name>A0ABS4A1S3_9BRAD</name>
<evidence type="ECO:0000313" key="1">
    <source>
        <dbReference type="EMBL" id="MBP0114355.1"/>
    </source>
</evidence>
<evidence type="ECO:0000313" key="2">
    <source>
        <dbReference type="Proteomes" id="UP000669317"/>
    </source>
</evidence>
<dbReference type="Proteomes" id="UP000669317">
    <property type="component" value="Unassembled WGS sequence"/>
</dbReference>
<proteinExistence type="predicted"/>
<keyword evidence="2" id="KW-1185">Reference proteome</keyword>
<comment type="caution">
    <text evidence="1">The sequence shown here is derived from an EMBL/GenBank/DDBJ whole genome shotgun (WGS) entry which is preliminary data.</text>
</comment>
<sequence>MSLIARGSPAEIEKQSHRFVNSIVTTLQLFVAPGPVGADFPRAASASLKQN</sequence>
<dbReference type="RefSeq" id="WP_209295965.1">
    <property type="nucleotide sequence ID" value="NZ_JAGIKT010000062.1"/>
</dbReference>
<organism evidence="1 2">
    <name type="scientific">Bradyrhizobium vignae</name>
    <dbReference type="NCBI Taxonomy" id="1549949"/>
    <lineage>
        <taxon>Bacteria</taxon>
        <taxon>Pseudomonadati</taxon>
        <taxon>Pseudomonadota</taxon>
        <taxon>Alphaproteobacteria</taxon>
        <taxon>Hyphomicrobiales</taxon>
        <taxon>Nitrobacteraceae</taxon>
        <taxon>Bradyrhizobium</taxon>
    </lineage>
</organism>
<protein>
    <submittedName>
        <fullName evidence="1">Uncharacterized protein</fullName>
    </submittedName>
</protein>
<gene>
    <name evidence="1" type="ORF">JWS04_25375</name>
</gene>
<reference evidence="1 2" key="1">
    <citation type="submission" date="2021-03" db="EMBL/GenBank/DDBJ databases">
        <title>Genome Sequence of Bradyrhizobium vignae strain ISRA400.</title>
        <authorList>
            <person name="Tisa L.S."/>
            <person name="Svistoonoff S."/>
            <person name="Hocher V."/>
            <person name="Fall S."/>
            <person name="Zaiya A."/>
            <person name="Naing D."/>
            <person name="Niang N."/>
            <person name="Diouf A."/>
            <person name="Dasylva M.C."/>
            <person name="Toure O."/>
            <person name="Gueye M."/>
            <person name="Gully D."/>
            <person name="Tisseyre P."/>
            <person name="Simpson S."/>
            <person name="Morris K."/>
            <person name="Thomas W.K."/>
        </authorList>
    </citation>
    <scope>NUCLEOTIDE SEQUENCE [LARGE SCALE GENOMIC DNA]</scope>
    <source>
        <strain evidence="1 2">ISRA400</strain>
    </source>
</reference>
<dbReference type="EMBL" id="JAGIKT010000062">
    <property type="protein sequence ID" value="MBP0114355.1"/>
    <property type="molecule type" value="Genomic_DNA"/>
</dbReference>
<accession>A0ABS4A1S3</accession>